<keyword evidence="3" id="KW-1133">Transmembrane helix</keyword>
<dbReference type="PANTHER" id="PTHR43918:SF4">
    <property type="entry name" value="CARBOXYLIC ESTER HYDROLASE"/>
    <property type="match status" value="1"/>
</dbReference>
<sequence length="185" mass="19957">MPIPCHFQHLWLYQSAVYSVIMIFATLLIISSLLSQTTSASSPPPIANLTYAAFSGLTLPNSVNQFLGLPYAQPPIGPFRWRSPSPPLPSSSGSGPIPATEFKPICLGTGVAYPTPGQSEDCLYANIWAPANATSESRLPVWVFIQGGGYNALSNYNWNGSEVAQRSGQSDVGGEKLMNMQKYKE</sequence>
<dbReference type="GeneID" id="6191725"/>
<evidence type="ECO:0000259" key="4">
    <source>
        <dbReference type="Pfam" id="PF00135"/>
    </source>
</evidence>
<dbReference type="PANTHER" id="PTHR43918">
    <property type="entry name" value="ACETYLCHOLINESTERASE"/>
    <property type="match status" value="1"/>
</dbReference>
<evidence type="ECO:0000256" key="3">
    <source>
        <dbReference type="SAM" id="Phobius"/>
    </source>
</evidence>
<evidence type="ECO:0000313" key="5">
    <source>
        <dbReference type="EMBL" id="CAP67806.1"/>
    </source>
</evidence>
<keyword evidence="3" id="KW-0812">Transmembrane</keyword>
<dbReference type="InterPro" id="IPR002018">
    <property type="entry name" value="CarbesteraseB"/>
</dbReference>
<feature type="domain" description="Carboxylesterase type B" evidence="4">
    <location>
        <begin position="47"/>
        <end position="166"/>
    </location>
</feature>
<dbReference type="VEuPathDB" id="FungiDB:PODANS_1_16880"/>
<dbReference type="SUPFAM" id="SSF53474">
    <property type="entry name" value="alpha/beta-Hydrolases"/>
    <property type="match status" value="1"/>
</dbReference>
<dbReference type="Pfam" id="PF00135">
    <property type="entry name" value="COesterase"/>
    <property type="match status" value="1"/>
</dbReference>
<reference evidence="5" key="1">
    <citation type="journal article" date="2008" name="Genome Biol.">
        <title>The genome sequence of the model ascomycete fungus Podospora anserina.</title>
        <authorList>
            <person name="Espagne E."/>
            <person name="Lespinet O."/>
            <person name="Malagnac F."/>
            <person name="Da Silva C."/>
            <person name="Jaillon O."/>
            <person name="Porcel B.M."/>
            <person name="Couloux A."/>
            <person name="Aury J.-M."/>
            <person name="Segurens B."/>
            <person name="Poulain J."/>
            <person name="Anthouard V."/>
            <person name="Grossetete S."/>
            <person name="Khalili H."/>
            <person name="Coppin E."/>
            <person name="Dequard-Chablat M."/>
            <person name="Picard M."/>
            <person name="Contamine V."/>
            <person name="Arnaise S."/>
            <person name="Bourdais A."/>
            <person name="Berteaux-Lecellier V."/>
            <person name="Gautheret D."/>
            <person name="de Vries R.P."/>
            <person name="Battaglia E."/>
            <person name="Coutinho P.M."/>
            <person name="Danchin E.G.J."/>
            <person name="Henrissat B."/>
            <person name="El Khoury R."/>
            <person name="Sainsard-Chanet A."/>
            <person name="Boivin A."/>
            <person name="Pinan-Lucarre B."/>
            <person name="Sellem C.H."/>
            <person name="Debuchy R."/>
            <person name="Wincker P."/>
            <person name="Weissenbach J."/>
            <person name="Silar P."/>
        </authorList>
    </citation>
    <scope>NUCLEOTIDE SEQUENCE [LARGE SCALE GENOMIC DNA]</scope>
    <source>
        <strain evidence="5">S mat+</strain>
    </source>
</reference>
<comment type="similarity">
    <text evidence="1">Belongs to the type-B carboxylesterase/lipase family.</text>
</comment>
<accession>B2ATT3</accession>
<proteinExistence type="inferred from homology"/>
<gene>
    <name evidence="5" type="ORF">PODANS_1_16880</name>
</gene>
<dbReference type="HOGENOM" id="CLU_1461914_0_0_1"/>
<dbReference type="EMBL" id="CU633899">
    <property type="protein sequence ID" value="CAP67806.1"/>
    <property type="molecule type" value="Genomic_DNA"/>
</dbReference>
<dbReference type="InterPro" id="IPR050654">
    <property type="entry name" value="AChE-related_enzymes"/>
</dbReference>
<evidence type="ECO:0000256" key="2">
    <source>
        <dbReference type="ARBA" id="ARBA00022801"/>
    </source>
</evidence>
<evidence type="ECO:0000256" key="1">
    <source>
        <dbReference type="ARBA" id="ARBA00005964"/>
    </source>
</evidence>
<protein>
    <submittedName>
        <fullName evidence="5">Podospora anserina S mat+ genomic DNA chromosome 1, supercontig 4</fullName>
    </submittedName>
</protein>
<dbReference type="GO" id="GO:0052689">
    <property type="term" value="F:carboxylic ester hydrolase activity"/>
    <property type="evidence" value="ECO:0007669"/>
    <property type="project" value="TreeGrafter"/>
</dbReference>
<dbReference type="AlphaFoldDB" id="B2ATT3"/>
<dbReference type="Gene3D" id="3.40.50.1820">
    <property type="entry name" value="alpha/beta hydrolase"/>
    <property type="match status" value="1"/>
</dbReference>
<keyword evidence="2" id="KW-0378">Hydrolase</keyword>
<dbReference type="InterPro" id="IPR029058">
    <property type="entry name" value="AB_hydrolase_fold"/>
</dbReference>
<organism evidence="5">
    <name type="scientific">Podospora anserina (strain S / ATCC MYA-4624 / DSM 980 / FGSC 10383)</name>
    <name type="common">Pleurage anserina</name>
    <dbReference type="NCBI Taxonomy" id="515849"/>
    <lineage>
        <taxon>Eukaryota</taxon>
        <taxon>Fungi</taxon>
        <taxon>Dikarya</taxon>
        <taxon>Ascomycota</taxon>
        <taxon>Pezizomycotina</taxon>
        <taxon>Sordariomycetes</taxon>
        <taxon>Sordariomycetidae</taxon>
        <taxon>Sordariales</taxon>
        <taxon>Podosporaceae</taxon>
        <taxon>Podospora</taxon>
        <taxon>Podospora anserina</taxon>
    </lineage>
</organism>
<dbReference type="RefSeq" id="XP_001907135.1">
    <property type="nucleotide sequence ID" value="XM_001907100.1"/>
</dbReference>
<reference evidence="5" key="2">
    <citation type="submission" date="2008-07" db="EMBL/GenBank/DDBJ databases">
        <authorList>
            <person name="Genoscope - CEA"/>
        </authorList>
    </citation>
    <scope>NUCLEOTIDE SEQUENCE</scope>
    <source>
        <strain evidence="5">S mat+</strain>
    </source>
</reference>
<dbReference type="OrthoDB" id="408631at2759"/>
<name>B2ATT3_PODAN</name>
<feature type="transmembrane region" description="Helical" evidence="3">
    <location>
        <begin position="12"/>
        <end position="34"/>
    </location>
</feature>
<dbReference type="KEGG" id="pan:PODANSg4168"/>
<keyword evidence="3" id="KW-0472">Membrane</keyword>